<proteinExistence type="predicted"/>
<evidence type="ECO:0000313" key="4">
    <source>
        <dbReference type="Proteomes" id="UP001634394"/>
    </source>
</evidence>
<feature type="compositionally biased region" description="Basic and acidic residues" evidence="1">
    <location>
        <begin position="430"/>
        <end position="441"/>
    </location>
</feature>
<feature type="region of interest" description="Disordered" evidence="1">
    <location>
        <begin position="375"/>
        <end position="395"/>
    </location>
</feature>
<feature type="compositionally biased region" description="Acidic residues" evidence="1">
    <location>
        <begin position="312"/>
        <end position="324"/>
    </location>
</feature>
<dbReference type="PROSITE" id="PS51257">
    <property type="entry name" value="PROKAR_LIPOPROTEIN"/>
    <property type="match status" value="1"/>
</dbReference>
<evidence type="ECO:0000313" key="3">
    <source>
        <dbReference type="EMBL" id="KAL3869943.1"/>
    </source>
</evidence>
<protein>
    <submittedName>
        <fullName evidence="3">Uncharacterized protein</fullName>
    </submittedName>
</protein>
<keyword evidence="2" id="KW-0472">Membrane</keyword>
<evidence type="ECO:0000256" key="2">
    <source>
        <dbReference type="SAM" id="Phobius"/>
    </source>
</evidence>
<dbReference type="AlphaFoldDB" id="A0ABD3W9M1"/>
<reference evidence="3 4" key="1">
    <citation type="submission" date="2024-11" db="EMBL/GenBank/DDBJ databases">
        <title>Chromosome-level genome assembly of the freshwater bivalve Anodonta woodiana.</title>
        <authorList>
            <person name="Chen X."/>
        </authorList>
    </citation>
    <scope>NUCLEOTIDE SEQUENCE [LARGE SCALE GENOMIC DNA]</scope>
    <source>
        <strain evidence="3">MN2024</strain>
        <tissue evidence="3">Gills</tissue>
    </source>
</reference>
<feature type="compositionally biased region" description="Polar residues" evidence="1">
    <location>
        <begin position="460"/>
        <end position="477"/>
    </location>
</feature>
<keyword evidence="2" id="KW-0812">Transmembrane</keyword>
<keyword evidence="4" id="KW-1185">Reference proteome</keyword>
<gene>
    <name evidence="3" type="ORF">ACJMK2_042563</name>
</gene>
<organism evidence="3 4">
    <name type="scientific">Sinanodonta woodiana</name>
    <name type="common">Chinese pond mussel</name>
    <name type="synonym">Anodonta woodiana</name>
    <dbReference type="NCBI Taxonomy" id="1069815"/>
    <lineage>
        <taxon>Eukaryota</taxon>
        <taxon>Metazoa</taxon>
        <taxon>Spiralia</taxon>
        <taxon>Lophotrochozoa</taxon>
        <taxon>Mollusca</taxon>
        <taxon>Bivalvia</taxon>
        <taxon>Autobranchia</taxon>
        <taxon>Heteroconchia</taxon>
        <taxon>Palaeoheterodonta</taxon>
        <taxon>Unionida</taxon>
        <taxon>Unionoidea</taxon>
        <taxon>Unionidae</taxon>
        <taxon>Unioninae</taxon>
        <taxon>Sinanodonta</taxon>
    </lineage>
</organism>
<keyword evidence="2" id="KW-1133">Transmembrane helix</keyword>
<dbReference type="Proteomes" id="UP001634394">
    <property type="component" value="Unassembled WGS sequence"/>
</dbReference>
<feature type="region of interest" description="Disordered" evidence="1">
    <location>
        <begin position="281"/>
        <end position="353"/>
    </location>
</feature>
<name>A0ABD3W9M1_SINWO</name>
<dbReference type="EMBL" id="JBJQND010000008">
    <property type="protein sequence ID" value="KAL3869943.1"/>
    <property type="molecule type" value="Genomic_DNA"/>
</dbReference>
<sequence>MAAAKATSTARGNGCSIGLVYGLIAACIVLLICVIVAIIIIIRMKGKIKYLQTINYSTHAGEVVQEFEMKTDDGLYDDLHDKKGNANEYRDLHQKKTRNKDPSYKQPPKLPERVNPMDVIISPNSLVESLEAEFKGIHQKYKVQGSNDDDTKDYPNLDALPETEELKTPIDDLKSSAKTVKFDNSVTFYRNESEDINNEDVCEEKETESTEKVEKEFTKQADKIVTDDVDLPSYDDADVGEPGLYDEHDTEKLLQKGKKVIKMVLMEDEYDDQEDDLYESYDDFNGNNNGRDRHKTKIPKKALNNKGNDNPAYDDDEIIDEFGYDESQTAEIDHNNTKRRDKRSNNAKPLQQNITSYDEDLYLVPVSSNFRDSGLPVPPAVPKRKGGVAPKLSVSPNEDKIDINMKEVMEKNKTNTDFSENSSGNVLRNVGEDKFGSDFHDVPSNQPKPVPRRSHGLPFDQNQMNHLTISRDLSSEA</sequence>
<feature type="region of interest" description="Disordered" evidence="1">
    <location>
        <begin position="415"/>
        <end position="477"/>
    </location>
</feature>
<evidence type="ECO:0000256" key="1">
    <source>
        <dbReference type="SAM" id="MobiDB-lite"/>
    </source>
</evidence>
<feature type="compositionally biased region" description="Polar residues" evidence="1">
    <location>
        <begin position="415"/>
        <end position="426"/>
    </location>
</feature>
<accession>A0ABD3W9M1</accession>
<feature type="transmembrane region" description="Helical" evidence="2">
    <location>
        <begin position="20"/>
        <end position="42"/>
    </location>
</feature>
<feature type="compositionally biased region" description="Basic and acidic residues" evidence="1">
    <location>
        <begin position="88"/>
        <end position="103"/>
    </location>
</feature>
<feature type="region of interest" description="Disordered" evidence="1">
    <location>
        <begin position="88"/>
        <end position="115"/>
    </location>
</feature>
<comment type="caution">
    <text evidence="3">The sequence shown here is derived from an EMBL/GenBank/DDBJ whole genome shotgun (WGS) entry which is preliminary data.</text>
</comment>